<comment type="caution">
    <text evidence="1">The sequence shown here is derived from an EMBL/GenBank/DDBJ whole genome shotgun (WGS) entry which is preliminary data.</text>
</comment>
<name>A0A4Z2HB47_9TELE</name>
<evidence type="ECO:0000313" key="1">
    <source>
        <dbReference type="EMBL" id="TNN62986.1"/>
    </source>
</evidence>
<evidence type="ECO:0000313" key="2">
    <source>
        <dbReference type="Proteomes" id="UP000314294"/>
    </source>
</evidence>
<gene>
    <name evidence="1" type="ORF">EYF80_026795</name>
</gene>
<keyword evidence="2" id="KW-1185">Reference proteome</keyword>
<dbReference type="AlphaFoldDB" id="A0A4Z2HB47"/>
<reference evidence="1 2" key="1">
    <citation type="submission" date="2019-03" db="EMBL/GenBank/DDBJ databases">
        <title>First draft genome of Liparis tanakae, snailfish: a comprehensive survey of snailfish specific genes.</title>
        <authorList>
            <person name="Kim W."/>
            <person name="Song I."/>
            <person name="Jeong J.-H."/>
            <person name="Kim D."/>
            <person name="Kim S."/>
            <person name="Ryu S."/>
            <person name="Song J.Y."/>
            <person name="Lee S.K."/>
        </authorList>
    </citation>
    <scope>NUCLEOTIDE SEQUENCE [LARGE SCALE GENOMIC DNA]</scope>
    <source>
        <tissue evidence="1">Muscle</tissue>
    </source>
</reference>
<accession>A0A4Z2HB47</accession>
<protein>
    <submittedName>
        <fullName evidence="1">Uncharacterized protein</fullName>
    </submittedName>
</protein>
<organism evidence="1 2">
    <name type="scientific">Liparis tanakae</name>
    <name type="common">Tanaka's snailfish</name>
    <dbReference type="NCBI Taxonomy" id="230148"/>
    <lineage>
        <taxon>Eukaryota</taxon>
        <taxon>Metazoa</taxon>
        <taxon>Chordata</taxon>
        <taxon>Craniata</taxon>
        <taxon>Vertebrata</taxon>
        <taxon>Euteleostomi</taxon>
        <taxon>Actinopterygii</taxon>
        <taxon>Neopterygii</taxon>
        <taxon>Teleostei</taxon>
        <taxon>Neoteleostei</taxon>
        <taxon>Acanthomorphata</taxon>
        <taxon>Eupercaria</taxon>
        <taxon>Perciformes</taxon>
        <taxon>Cottioidei</taxon>
        <taxon>Cottales</taxon>
        <taxon>Liparidae</taxon>
        <taxon>Liparis</taxon>
    </lineage>
</organism>
<sequence length="101" mass="10671">MFELTLDIDQGADVGAAHRVGHLTGHGVCEVISAAGLAPEALQICLLVSVFCEEDTPLIVPKPASLQALARGLAVRIMRELSILPSTVSLARWERNPACVA</sequence>
<dbReference type="Proteomes" id="UP000314294">
    <property type="component" value="Unassembled WGS sequence"/>
</dbReference>
<dbReference type="EMBL" id="SRLO01000282">
    <property type="protein sequence ID" value="TNN62986.1"/>
    <property type="molecule type" value="Genomic_DNA"/>
</dbReference>
<proteinExistence type="predicted"/>